<dbReference type="OrthoDB" id="194468at2759"/>
<dbReference type="EMBL" id="NJET01000001">
    <property type="protein sequence ID" value="PHH67439.1"/>
    <property type="molecule type" value="Genomic_DNA"/>
</dbReference>
<dbReference type="Gene3D" id="2.30.40.10">
    <property type="entry name" value="Urease, subunit C, domain 1"/>
    <property type="match status" value="1"/>
</dbReference>
<evidence type="ECO:0000259" key="1">
    <source>
        <dbReference type="Pfam" id="PF01979"/>
    </source>
</evidence>
<gene>
    <name evidence="2" type="ORF">CDD81_51</name>
</gene>
<dbReference type="InterPro" id="IPR006680">
    <property type="entry name" value="Amidohydro-rel"/>
</dbReference>
<feature type="domain" description="Amidohydrolase-related" evidence="1">
    <location>
        <begin position="38"/>
        <end position="93"/>
    </location>
</feature>
<dbReference type="Pfam" id="PF01979">
    <property type="entry name" value="Amidohydro_1"/>
    <property type="match status" value="1"/>
</dbReference>
<dbReference type="GO" id="GO:0016810">
    <property type="term" value="F:hydrolase activity, acting on carbon-nitrogen (but not peptide) bonds"/>
    <property type="evidence" value="ECO:0007669"/>
    <property type="project" value="InterPro"/>
</dbReference>
<dbReference type="InterPro" id="IPR011059">
    <property type="entry name" value="Metal-dep_hydrolase_composite"/>
</dbReference>
<evidence type="ECO:0000313" key="3">
    <source>
        <dbReference type="Proteomes" id="UP000226192"/>
    </source>
</evidence>
<keyword evidence="3" id="KW-1185">Reference proteome</keyword>
<organism evidence="2 3">
    <name type="scientific">Ophiocordyceps australis</name>
    <dbReference type="NCBI Taxonomy" id="1399860"/>
    <lineage>
        <taxon>Eukaryota</taxon>
        <taxon>Fungi</taxon>
        <taxon>Dikarya</taxon>
        <taxon>Ascomycota</taxon>
        <taxon>Pezizomycotina</taxon>
        <taxon>Sordariomycetes</taxon>
        <taxon>Hypocreomycetidae</taxon>
        <taxon>Hypocreales</taxon>
        <taxon>Ophiocordycipitaceae</taxon>
        <taxon>Ophiocordyceps</taxon>
    </lineage>
</organism>
<name>A0A2C5XCL6_9HYPO</name>
<dbReference type="SUPFAM" id="SSF51338">
    <property type="entry name" value="Composite domain of metallo-dependent hydrolases"/>
    <property type="match status" value="1"/>
</dbReference>
<reference evidence="2 3" key="1">
    <citation type="submission" date="2017-06" db="EMBL/GenBank/DDBJ databases">
        <title>Ant-infecting Ophiocordyceps genomes reveal a high diversity of potential behavioral manipulation genes and a possible major role for enterotoxins.</title>
        <authorList>
            <person name="De Bekker C."/>
            <person name="Evans H.C."/>
            <person name="Brachmann A."/>
            <person name="Hughes D.P."/>
        </authorList>
    </citation>
    <scope>NUCLEOTIDE SEQUENCE [LARGE SCALE GENOMIC DNA]</scope>
    <source>
        <strain evidence="2 3">Map64</strain>
    </source>
</reference>
<dbReference type="Proteomes" id="UP000226192">
    <property type="component" value="Unassembled WGS sequence"/>
</dbReference>
<proteinExistence type="predicted"/>
<dbReference type="STRING" id="1399860.A0A2C5XCL6"/>
<dbReference type="PANTHER" id="PTHR43135:SF3">
    <property type="entry name" value="ALPHA-D-RIBOSE 1-METHYLPHOSPHONATE 5-TRIPHOSPHATE DIPHOSPHATASE"/>
    <property type="match status" value="1"/>
</dbReference>
<dbReference type="AlphaFoldDB" id="A0A2C5XCL6"/>
<accession>A0A2C5XCL6</accession>
<protein>
    <recommendedName>
        <fullName evidence="1">Amidohydrolase-related domain-containing protein</fullName>
    </recommendedName>
</protein>
<dbReference type="InterPro" id="IPR051781">
    <property type="entry name" value="Metallo-dep_Hydrolase"/>
</dbReference>
<sequence>MHSQKLIKTACVLASGYSTQAQDLAITKVKIIDVASGTTLQAATVNAAQLLGTEESMGALGVGKLADVVLLRGNPLDQMSSVRQIEAVVADGQLFERERLHEMLKISTKPAQCGKSAREKRHEGAIPLPSYCSRH</sequence>
<comment type="caution">
    <text evidence="2">The sequence shown here is derived from an EMBL/GenBank/DDBJ whole genome shotgun (WGS) entry which is preliminary data.</text>
</comment>
<dbReference type="PANTHER" id="PTHR43135">
    <property type="entry name" value="ALPHA-D-RIBOSE 1-METHYLPHOSPHONATE 5-TRIPHOSPHATE DIPHOSPHATASE"/>
    <property type="match status" value="1"/>
</dbReference>
<evidence type="ECO:0000313" key="2">
    <source>
        <dbReference type="EMBL" id="PHH67439.1"/>
    </source>
</evidence>